<dbReference type="UniPathway" id="UPA00193"/>
<dbReference type="GO" id="GO:0008705">
    <property type="term" value="F:methionine synthase activity"/>
    <property type="evidence" value="ECO:0007669"/>
    <property type="project" value="TreeGrafter"/>
</dbReference>
<evidence type="ECO:0000256" key="1">
    <source>
        <dbReference type="ARBA" id="ARBA00001974"/>
    </source>
</evidence>
<dbReference type="Pfam" id="PF02219">
    <property type="entry name" value="MTHFR"/>
    <property type="match status" value="1"/>
</dbReference>
<dbReference type="SUPFAM" id="SSF82282">
    <property type="entry name" value="Homocysteine S-methyltransferase"/>
    <property type="match status" value="1"/>
</dbReference>
<keyword evidence="4" id="KW-0285">Flavoprotein</keyword>
<comment type="cofactor">
    <cofactor evidence="1">
        <name>FAD</name>
        <dbReference type="ChEBI" id="CHEBI:57692"/>
    </cofactor>
</comment>
<dbReference type="GO" id="GO:0035999">
    <property type="term" value="P:tetrahydrofolate interconversion"/>
    <property type="evidence" value="ECO:0007669"/>
    <property type="project" value="UniProtKB-UniPathway"/>
</dbReference>
<dbReference type="GO" id="GO:0005829">
    <property type="term" value="C:cytosol"/>
    <property type="evidence" value="ECO:0007669"/>
    <property type="project" value="TreeGrafter"/>
</dbReference>
<evidence type="ECO:0000256" key="3">
    <source>
        <dbReference type="ARBA" id="ARBA00022603"/>
    </source>
</evidence>
<feature type="region of interest" description="Disordered" evidence="8">
    <location>
        <begin position="275"/>
        <end position="299"/>
    </location>
</feature>
<evidence type="ECO:0000256" key="4">
    <source>
        <dbReference type="ARBA" id="ARBA00022630"/>
    </source>
</evidence>
<dbReference type="AlphaFoldDB" id="A0A381Q2P9"/>
<dbReference type="Gene3D" id="3.20.20.220">
    <property type="match status" value="1"/>
</dbReference>
<evidence type="ECO:0000256" key="5">
    <source>
        <dbReference type="ARBA" id="ARBA00022679"/>
    </source>
</evidence>
<keyword evidence="3" id="KW-0489">Methyltransferase</keyword>
<dbReference type="Gene3D" id="3.20.20.330">
    <property type="entry name" value="Homocysteine-binding-like domain"/>
    <property type="match status" value="1"/>
</dbReference>
<comment type="pathway">
    <text evidence="2">One-carbon metabolism; tetrahydrofolate interconversion.</text>
</comment>
<dbReference type="InterPro" id="IPR036589">
    <property type="entry name" value="HCY_dom_sf"/>
</dbReference>
<proteinExistence type="predicted"/>
<dbReference type="CDD" id="cd00537">
    <property type="entry name" value="MTHFR"/>
    <property type="match status" value="1"/>
</dbReference>
<evidence type="ECO:0000313" key="10">
    <source>
        <dbReference type="EMBL" id="SUZ73188.1"/>
    </source>
</evidence>
<keyword evidence="6" id="KW-0274">FAD</keyword>
<dbReference type="Pfam" id="PF02574">
    <property type="entry name" value="S-methyl_trans"/>
    <property type="match status" value="1"/>
</dbReference>
<organism evidence="10">
    <name type="scientific">marine metagenome</name>
    <dbReference type="NCBI Taxonomy" id="408172"/>
    <lineage>
        <taxon>unclassified sequences</taxon>
        <taxon>metagenomes</taxon>
        <taxon>ecological metagenomes</taxon>
    </lineage>
</organism>
<dbReference type="GO" id="GO:0004489">
    <property type="term" value="F:methylenetetrahydrofolate reductase [NAD(P)H] activity"/>
    <property type="evidence" value="ECO:0007669"/>
    <property type="project" value="InterPro"/>
</dbReference>
<dbReference type="EMBL" id="UINC01001171">
    <property type="protein sequence ID" value="SUZ73188.1"/>
    <property type="molecule type" value="Genomic_DNA"/>
</dbReference>
<dbReference type="PANTHER" id="PTHR45833">
    <property type="entry name" value="METHIONINE SYNTHASE"/>
    <property type="match status" value="1"/>
</dbReference>
<feature type="domain" description="Hcy-binding" evidence="9">
    <location>
        <begin position="1"/>
        <end position="272"/>
    </location>
</feature>
<accession>A0A381Q2P9</accession>
<sequence>MDGAMGTELYASGVFVNVSYDGLNLETPDVVETVHRNYVNAGAEVIETNTFGANPVKLSSYGLADRTEEINHAAVGLARRSAQGRTLVVGAIGPLGIRIEPLGPTSREEAQEFYKRQVDGLVEGGVDGFVLETFSDLNEMEQAFKAVRSRSPLPVICQVTVGDDACTSYGTSPEDVATEVASWGASVIGLNCSVGPAVMLEAVERMAEVTDLPLSAQPNAGLPRAVGDRKIYLASPKYMAQYARRMIEAGARFVGGCCGTSPEHIRSIRALVGGVRPPSTRARPGSHAESHDTPIQPEVPLGERSVWGRQIAEGTFVTSVEVTPPKGWNAEILLGQCRRIQAAEANTVNVLDHPHAHTRMSALPAAMLIEREVEIETIVHYPCRDRNMTRMISDLLGAAAAGLHNLLLVTGRPPAMGPYPDSTASLDIDSIGLTNVVHGLNRGVDPGGNAIGVPTRFVIGVRVSQVAVDQDREAGRLNWKVDAGADFVITRPVFDAERLHSFLEHVPELSVPIIASLRPLTSLREAEFLHNEIPGIQIPDRVLARIANAEAHGEDAARAEGISIAMEAFAAVRDSIAGVHIHVADGNLDGALELLSEIRDSA</sequence>
<dbReference type="InterPro" id="IPR003726">
    <property type="entry name" value="HCY_dom"/>
</dbReference>
<name>A0A381Q2P9_9ZZZZ</name>
<protein>
    <recommendedName>
        <fullName evidence="9">Hcy-binding domain-containing protein</fullName>
    </recommendedName>
</protein>
<reference evidence="10" key="1">
    <citation type="submission" date="2018-05" db="EMBL/GenBank/DDBJ databases">
        <authorList>
            <person name="Lanie J.A."/>
            <person name="Ng W.-L."/>
            <person name="Kazmierczak K.M."/>
            <person name="Andrzejewski T.M."/>
            <person name="Davidsen T.M."/>
            <person name="Wayne K.J."/>
            <person name="Tettelin H."/>
            <person name="Glass J.I."/>
            <person name="Rusch D."/>
            <person name="Podicherti R."/>
            <person name="Tsui H.-C.T."/>
            <person name="Winkler M.E."/>
        </authorList>
    </citation>
    <scope>NUCLEOTIDE SEQUENCE</scope>
</reference>
<evidence type="ECO:0000256" key="8">
    <source>
        <dbReference type="SAM" id="MobiDB-lite"/>
    </source>
</evidence>
<keyword evidence="7" id="KW-0560">Oxidoreductase</keyword>
<dbReference type="NCBIfam" id="NF006396">
    <property type="entry name" value="PRK08645.1"/>
    <property type="match status" value="1"/>
</dbReference>
<dbReference type="SUPFAM" id="SSF51730">
    <property type="entry name" value="FAD-linked oxidoreductase"/>
    <property type="match status" value="1"/>
</dbReference>
<evidence type="ECO:0000256" key="2">
    <source>
        <dbReference type="ARBA" id="ARBA00004777"/>
    </source>
</evidence>
<gene>
    <name evidence="10" type="ORF">METZ01_LOCUS26042</name>
</gene>
<evidence type="ECO:0000256" key="7">
    <source>
        <dbReference type="ARBA" id="ARBA00023002"/>
    </source>
</evidence>
<keyword evidence="5" id="KW-0808">Transferase</keyword>
<dbReference type="PROSITE" id="PS50970">
    <property type="entry name" value="HCY"/>
    <property type="match status" value="1"/>
</dbReference>
<dbReference type="GO" id="GO:0032259">
    <property type="term" value="P:methylation"/>
    <property type="evidence" value="ECO:0007669"/>
    <property type="project" value="UniProtKB-KW"/>
</dbReference>
<dbReference type="InterPro" id="IPR050554">
    <property type="entry name" value="Met_Synthase/Corrinoid"/>
</dbReference>
<dbReference type="PANTHER" id="PTHR45833:SF2">
    <property type="entry name" value="BIFUNCTIONAL HOMOCYSTEINE S-METHYLTRANSFERASE_5,10-METHYLENETETRAHYDROFOLATE REDUCTASE"/>
    <property type="match status" value="1"/>
</dbReference>
<dbReference type="InterPro" id="IPR003171">
    <property type="entry name" value="Mehydrof_redctse-like"/>
</dbReference>
<evidence type="ECO:0000256" key="6">
    <source>
        <dbReference type="ARBA" id="ARBA00022827"/>
    </source>
</evidence>
<dbReference type="InterPro" id="IPR029041">
    <property type="entry name" value="FAD-linked_oxidoreductase-like"/>
</dbReference>
<evidence type="ECO:0000259" key="9">
    <source>
        <dbReference type="PROSITE" id="PS50970"/>
    </source>
</evidence>